<feature type="transmembrane region" description="Helical" evidence="10">
    <location>
        <begin position="117"/>
        <end position="134"/>
    </location>
</feature>
<keyword evidence="3" id="KW-0813">Transport</keyword>
<evidence type="ECO:0000256" key="2">
    <source>
        <dbReference type="ARBA" id="ARBA00005551"/>
    </source>
</evidence>
<evidence type="ECO:0000256" key="8">
    <source>
        <dbReference type="ARBA" id="ARBA00023136"/>
    </source>
</evidence>
<feature type="transmembrane region" description="Helical" evidence="10">
    <location>
        <begin position="349"/>
        <end position="371"/>
    </location>
</feature>
<name>A0ABP8KF06_9ACTN</name>
<feature type="transmembrane region" description="Helical" evidence="10">
    <location>
        <begin position="174"/>
        <end position="195"/>
    </location>
</feature>
<feature type="domain" description="Cation/H+ exchanger transmembrane" evidence="11">
    <location>
        <begin position="15"/>
        <end position="361"/>
    </location>
</feature>
<gene>
    <name evidence="12" type="ORF">GCM10023147_48360</name>
</gene>
<feature type="transmembrane region" description="Helical" evidence="10">
    <location>
        <begin position="55"/>
        <end position="76"/>
    </location>
</feature>
<keyword evidence="8 10" id="KW-0472">Membrane</keyword>
<dbReference type="Pfam" id="PF00999">
    <property type="entry name" value="Na_H_Exchanger"/>
    <property type="match status" value="1"/>
</dbReference>
<evidence type="ECO:0000256" key="7">
    <source>
        <dbReference type="ARBA" id="ARBA00023065"/>
    </source>
</evidence>
<feature type="region of interest" description="Disordered" evidence="9">
    <location>
        <begin position="380"/>
        <end position="412"/>
    </location>
</feature>
<evidence type="ECO:0000256" key="9">
    <source>
        <dbReference type="SAM" id="MobiDB-lite"/>
    </source>
</evidence>
<keyword evidence="7" id="KW-0406">Ion transport</keyword>
<evidence type="ECO:0000256" key="6">
    <source>
        <dbReference type="ARBA" id="ARBA00022989"/>
    </source>
</evidence>
<protein>
    <submittedName>
        <fullName evidence="12">Cation:proton antiporter</fullName>
    </submittedName>
</protein>
<evidence type="ECO:0000313" key="13">
    <source>
        <dbReference type="Proteomes" id="UP001500635"/>
    </source>
</evidence>
<reference evidence="13" key="1">
    <citation type="journal article" date="2019" name="Int. J. Syst. Evol. Microbiol.">
        <title>The Global Catalogue of Microorganisms (GCM) 10K type strain sequencing project: providing services to taxonomists for standard genome sequencing and annotation.</title>
        <authorList>
            <consortium name="The Broad Institute Genomics Platform"/>
            <consortium name="The Broad Institute Genome Sequencing Center for Infectious Disease"/>
            <person name="Wu L."/>
            <person name="Ma J."/>
        </authorList>
    </citation>
    <scope>NUCLEOTIDE SEQUENCE [LARGE SCALE GENOMIC DNA]</scope>
    <source>
        <strain evidence="13">JCM 17688</strain>
    </source>
</reference>
<evidence type="ECO:0000256" key="4">
    <source>
        <dbReference type="ARBA" id="ARBA00022449"/>
    </source>
</evidence>
<keyword evidence="5 10" id="KW-0812">Transmembrane</keyword>
<dbReference type="RefSeq" id="WP_345001075.1">
    <property type="nucleotide sequence ID" value="NZ_BAABFR010000135.1"/>
</dbReference>
<feature type="transmembrane region" description="Helical" evidence="10">
    <location>
        <begin position="292"/>
        <end position="311"/>
    </location>
</feature>
<feature type="transmembrane region" description="Helical" evidence="10">
    <location>
        <begin position="221"/>
        <end position="250"/>
    </location>
</feature>
<dbReference type="PANTHER" id="PTHR43562">
    <property type="entry name" value="NAPA-TYPE SODIUM/HYDROGEN ANTIPORTER"/>
    <property type="match status" value="1"/>
</dbReference>
<evidence type="ECO:0000256" key="1">
    <source>
        <dbReference type="ARBA" id="ARBA00004141"/>
    </source>
</evidence>
<keyword evidence="13" id="KW-1185">Reference proteome</keyword>
<keyword evidence="4" id="KW-0050">Antiport</keyword>
<evidence type="ECO:0000256" key="5">
    <source>
        <dbReference type="ARBA" id="ARBA00022692"/>
    </source>
</evidence>
<feature type="transmembrane region" description="Helical" evidence="10">
    <location>
        <begin position="262"/>
        <end position="280"/>
    </location>
</feature>
<dbReference type="Proteomes" id="UP001500635">
    <property type="component" value="Unassembled WGS sequence"/>
</dbReference>
<proteinExistence type="inferred from homology"/>
<evidence type="ECO:0000313" key="12">
    <source>
        <dbReference type="EMBL" id="GAA4405280.1"/>
    </source>
</evidence>
<comment type="subcellular location">
    <subcellularLocation>
        <location evidence="1">Membrane</location>
        <topology evidence="1">Multi-pass membrane protein</topology>
    </subcellularLocation>
</comment>
<dbReference type="PANTHER" id="PTHR43562:SF1">
    <property type="entry name" value="NA(+)_H(+) ANTIPORTER YJBQ-RELATED"/>
    <property type="match status" value="1"/>
</dbReference>
<dbReference type="InterPro" id="IPR038770">
    <property type="entry name" value="Na+/solute_symporter_sf"/>
</dbReference>
<comment type="similarity">
    <text evidence="2">Belongs to the monovalent cation:proton antiporter 2 (CPA2) transporter (TC 2.A.37) family.</text>
</comment>
<dbReference type="EMBL" id="BAABFR010000135">
    <property type="protein sequence ID" value="GAA4405280.1"/>
    <property type="molecule type" value="Genomic_DNA"/>
</dbReference>
<evidence type="ECO:0000256" key="3">
    <source>
        <dbReference type="ARBA" id="ARBA00022448"/>
    </source>
</evidence>
<comment type="caution">
    <text evidence="12">The sequence shown here is derived from an EMBL/GenBank/DDBJ whole genome shotgun (WGS) entry which is preliminary data.</text>
</comment>
<evidence type="ECO:0000256" key="10">
    <source>
        <dbReference type="SAM" id="Phobius"/>
    </source>
</evidence>
<organism evidence="12 13">
    <name type="scientific">Tsukamurella soli</name>
    <dbReference type="NCBI Taxonomy" id="644556"/>
    <lineage>
        <taxon>Bacteria</taxon>
        <taxon>Bacillati</taxon>
        <taxon>Actinomycetota</taxon>
        <taxon>Actinomycetes</taxon>
        <taxon>Mycobacteriales</taxon>
        <taxon>Tsukamurellaceae</taxon>
        <taxon>Tsukamurella</taxon>
    </lineage>
</organism>
<feature type="transmembrane region" description="Helical" evidence="10">
    <location>
        <begin position="88"/>
        <end position="110"/>
    </location>
</feature>
<feature type="compositionally biased region" description="Low complexity" evidence="9">
    <location>
        <begin position="380"/>
        <end position="396"/>
    </location>
</feature>
<accession>A0ABP8KF06</accession>
<dbReference type="InterPro" id="IPR006153">
    <property type="entry name" value="Cation/H_exchanger_TM"/>
</dbReference>
<evidence type="ECO:0000259" key="11">
    <source>
        <dbReference type="Pfam" id="PF00999"/>
    </source>
</evidence>
<sequence>MTFSTLALVIVLGLVGPALAWRPGWHIPVIVGELAAGVVFGVTGLRVLHPDDKVFTFLADIGFAVVMFIAGTHVPVRDPKVRGALGKGAVRAVAVGVLAAAAGYGLATAFHTGHAGVYAVLMASSSAAVVLPIIDGVGLAGPAVLATTAQVAIADTVSIVALPLVIDVHDAAKAAVGAVAVAVCAGALFVVLRWAEKSGLRQRVHTASEDRRFAVELRVSLVALFALAALATATGVSIMLAGFALGLAVAGVGEPRRVAKQLFAIGEGFLSPLFFVWLGSRIDLRDFGSHPRFILLGLALGVGAIVVHAAMRVLGQPLPLGTLAAAQIGVPVAAVTVGEQLHVLVPGEAAAMILGALITIAGAAACAGVAARGFGGPANAAAPATGGAPTVPSTPATPDPHGRPTGDGARSP</sequence>
<dbReference type="Gene3D" id="1.20.1530.20">
    <property type="match status" value="1"/>
</dbReference>
<keyword evidence="6 10" id="KW-1133">Transmembrane helix</keyword>
<feature type="transmembrane region" description="Helical" evidence="10">
    <location>
        <begin position="30"/>
        <end position="48"/>
    </location>
</feature>